<dbReference type="Proteomes" id="UP000253977">
    <property type="component" value="Unassembled WGS sequence"/>
</dbReference>
<evidence type="ECO:0000313" key="2">
    <source>
        <dbReference type="EMBL" id="RDD67445.1"/>
    </source>
</evidence>
<evidence type="ECO:0000256" key="1">
    <source>
        <dbReference type="SAM" id="Phobius"/>
    </source>
</evidence>
<comment type="caution">
    <text evidence="2">The sequence shown here is derived from an EMBL/GenBank/DDBJ whole genome shotgun (WGS) entry which is preliminary data.</text>
</comment>
<keyword evidence="1" id="KW-0472">Membrane</keyword>
<dbReference type="EMBL" id="QPMK01000003">
    <property type="protein sequence ID" value="RDD67445.1"/>
    <property type="molecule type" value="Genomic_DNA"/>
</dbReference>
<proteinExistence type="predicted"/>
<gene>
    <name evidence="2" type="ORF">DU478_06940</name>
</gene>
<keyword evidence="3" id="KW-1185">Reference proteome</keyword>
<accession>A0A369TSN8</accession>
<sequence>MMRRFESLRRHASDEGGTGTLASLFITVICLLLGGGAVDIANAWRVSEILQSSAEAAAISAAIRASEPVRNETPISVAYRVARASLDQADIANAWNEESFDLGHLNPVTRAFVPLSDHAPERSATAVRVTLNREDRFRTAEPLLFVKLFGYDPWNIRGRAVAEIRTRPELECPDPLLSLQTRVDVSSKNVYLGVCLMAEAEIDYGAKPIWKNGATDRLINDILAQGLSLDRVNLFGGPPSLRKSDLRRAAETATRNLKLDDLDDIQVMSNGSFYVDCEDNEVLRLGEGFVLQNAAIFSECPVRFDGEVRLEASLVVSNLTSLLHDLDEVSLRPDAILTGSPPCAPGDGVRIVLFVDAAAMANIPALVSTDTPLGAYLDKTVAQTGDVLGETLGVLGGIVNPMVSEISEITTQLELLPICLNARTMLQSDTVVLR</sequence>
<protein>
    <submittedName>
        <fullName evidence="2">Uncharacterized protein</fullName>
    </submittedName>
</protein>
<feature type="transmembrane region" description="Helical" evidence="1">
    <location>
        <begin position="21"/>
        <end position="44"/>
    </location>
</feature>
<organism evidence="2 3">
    <name type="scientific">Thalassococcus profundi</name>
    <dbReference type="NCBI Taxonomy" id="2282382"/>
    <lineage>
        <taxon>Bacteria</taxon>
        <taxon>Pseudomonadati</taxon>
        <taxon>Pseudomonadota</taxon>
        <taxon>Alphaproteobacteria</taxon>
        <taxon>Rhodobacterales</taxon>
        <taxon>Roseobacteraceae</taxon>
        <taxon>Thalassococcus</taxon>
    </lineage>
</organism>
<reference evidence="2 3" key="1">
    <citation type="submission" date="2018-07" db="EMBL/GenBank/DDBJ databases">
        <title>Thalassococcus profundi sp. nov., a marine bacterium isolated from deep seawater of Okinawa Trough.</title>
        <authorList>
            <person name="Yu M."/>
        </authorList>
    </citation>
    <scope>NUCLEOTIDE SEQUENCE [LARGE SCALE GENOMIC DNA]</scope>
    <source>
        <strain evidence="2 3">WRAS1</strain>
    </source>
</reference>
<evidence type="ECO:0000313" key="3">
    <source>
        <dbReference type="Proteomes" id="UP000253977"/>
    </source>
</evidence>
<name>A0A369TSN8_9RHOB</name>
<keyword evidence="1" id="KW-1133">Transmembrane helix</keyword>
<dbReference type="AlphaFoldDB" id="A0A369TSN8"/>
<keyword evidence="1" id="KW-0812">Transmembrane</keyword>